<name>A0A225EBK3_9BACT</name>
<sequence>MTLDGNPLANASVQLIPESNASLGTQAATTDAKGAFTVRTVSSNTPFKPGKYVAIVSKLSGSGMDNMKNEVPAMYNKQQTTPFKVEIVEGKNELKPFAMTTKQMR</sequence>
<keyword evidence="2" id="KW-1185">Reference proteome</keyword>
<accession>A0A225EBK3</accession>
<evidence type="ECO:0000313" key="1">
    <source>
        <dbReference type="EMBL" id="OWK47396.1"/>
    </source>
</evidence>
<evidence type="ECO:0000313" key="2">
    <source>
        <dbReference type="Proteomes" id="UP000214646"/>
    </source>
</evidence>
<organism evidence="1 2">
    <name type="scientific">Fimbriiglobus ruber</name>
    <dbReference type="NCBI Taxonomy" id="1908690"/>
    <lineage>
        <taxon>Bacteria</taxon>
        <taxon>Pseudomonadati</taxon>
        <taxon>Planctomycetota</taxon>
        <taxon>Planctomycetia</taxon>
        <taxon>Gemmatales</taxon>
        <taxon>Gemmataceae</taxon>
        <taxon>Fimbriiglobus</taxon>
    </lineage>
</organism>
<dbReference type="Proteomes" id="UP000214646">
    <property type="component" value="Unassembled WGS sequence"/>
</dbReference>
<evidence type="ECO:0008006" key="3">
    <source>
        <dbReference type="Google" id="ProtNLM"/>
    </source>
</evidence>
<proteinExistence type="predicted"/>
<protein>
    <recommendedName>
        <fullName evidence="3">Carboxypeptidase regulatory-like domain-containing protein</fullName>
    </recommendedName>
</protein>
<reference evidence="2" key="1">
    <citation type="submission" date="2017-06" db="EMBL/GenBank/DDBJ databases">
        <title>Genome analysis of Fimbriiglobus ruber SP5, the first member of the order Planctomycetales with confirmed chitinolytic capability.</title>
        <authorList>
            <person name="Ravin N.V."/>
            <person name="Rakitin A.L."/>
            <person name="Ivanova A.A."/>
            <person name="Beletsky A.V."/>
            <person name="Kulichevskaya I.S."/>
            <person name="Mardanov A.V."/>
            <person name="Dedysh S.N."/>
        </authorList>
    </citation>
    <scope>NUCLEOTIDE SEQUENCE [LARGE SCALE GENOMIC DNA]</scope>
    <source>
        <strain evidence="2">SP5</strain>
    </source>
</reference>
<comment type="caution">
    <text evidence="1">The sequence shown here is derived from an EMBL/GenBank/DDBJ whole genome shotgun (WGS) entry which is preliminary data.</text>
</comment>
<dbReference type="EMBL" id="NIDE01000001">
    <property type="protein sequence ID" value="OWK47396.1"/>
    <property type="molecule type" value="Genomic_DNA"/>
</dbReference>
<dbReference type="AlphaFoldDB" id="A0A225EBK3"/>
<gene>
    <name evidence="1" type="ORF">FRUB_01095</name>
</gene>